<name>A0ACB9J9Z8_9ASTR</name>
<dbReference type="Proteomes" id="UP001056120">
    <property type="component" value="Linkage Group LG05"/>
</dbReference>
<proteinExistence type="predicted"/>
<comment type="caution">
    <text evidence="1">The sequence shown here is derived from an EMBL/GenBank/DDBJ whole genome shotgun (WGS) entry which is preliminary data.</text>
</comment>
<evidence type="ECO:0000313" key="1">
    <source>
        <dbReference type="EMBL" id="KAI3816566.1"/>
    </source>
</evidence>
<keyword evidence="2" id="KW-1185">Reference proteome</keyword>
<gene>
    <name evidence="1" type="ORF">L1987_16268</name>
</gene>
<reference evidence="2" key="1">
    <citation type="journal article" date="2022" name="Mol. Ecol. Resour.">
        <title>The genomes of chicory, endive, great burdock and yacon provide insights into Asteraceae palaeo-polyploidization history and plant inulin production.</title>
        <authorList>
            <person name="Fan W."/>
            <person name="Wang S."/>
            <person name="Wang H."/>
            <person name="Wang A."/>
            <person name="Jiang F."/>
            <person name="Liu H."/>
            <person name="Zhao H."/>
            <person name="Xu D."/>
            <person name="Zhang Y."/>
        </authorList>
    </citation>
    <scope>NUCLEOTIDE SEQUENCE [LARGE SCALE GENOMIC DNA]</scope>
    <source>
        <strain evidence="2">cv. Yunnan</strain>
    </source>
</reference>
<protein>
    <submittedName>
        <fullName evidence="1">Uncharacterized protein</fullName>
    </submittedName>
</protein>
<evidence type="ECO:0000313" key="2">
    <source>
        <dbReference type="Proteomes" id="UP001056120"/>
    </source>
</evidence>
<sequence length="78" mass="8074">MGSMVTNGPRAPSVGTDGPEESSGVDSYEFGSDRRIRDSTMEITVKNGFGLVITTVTLVVFGLCPGRGGMSFGSAIRG</sequence>
<organism evidence="1 2">
    <name type="scientific">Smallanthus sonchifolius</name>
    <dbReference type="NCBI Taxonomy" id="185202"/>
    <lineage>
        <taxon>Eukaryota</taxon>
        <taxon>Viridiplantae</taxon>
        <taxon>Streptophyta</taxon>
        <taxon>Embryophyta</taxon>
        <taxon>Tracheophyta</taxon>
        <taxon>Spermatophyta</taxon>
        <taxon>Magnoliopsida</taxon>
        <taxon>eudicotyledons</taxon>
        <taxon>Gunneridae</taxon>
        <taxon>Pentapetalae</taxon>
        <taxon>asterids</taxon>
        <taxon>campanulids</taxon>
        <taxon>Asterales</taxon>
        <taxon>Asteraceae</taxon>
        <taxon>Asteroideae</taxon>
        <taxon>Heliantheae alliance</taxon>
        <taxon>Millerieae</taxon>
        <taxon>Smallanthus</taxon>
    </lineage>
</organism>
<dbReference type="EMBL" id="CM042022">
    <property type="protein sequence ID" value="KAI3816566.1"/>
    <property type="molecule type" value="Genomic_DNA"/>
</dbReference>
<accession>A0ACB9J9Z8</accession>
<reference evidence="1 2" key="2">
    <citation type="journal article" date="2022" name="Mol. Ecol. Resour.">
        <title>The genomes of chicory, endive, great burdock and yacon provide insights into Asteraceae paleo-polyploidization history and plant inulin production.</title>
        <authorList>
            <person name="Fan W."/>
            <person name="Wang S."/>
            <person name="Wang H."/>
            <person name="Wang A."/>
            <person name="Jiang F."/>
            <person name="Liu H."/>
            <person name="Zhao H."/>
            <person name="Xu D."/>
            <person name="Zhang Y."/>
        </authorList>
    </citation>
    <scope>NUCLEOTIDE SEQUENCE [LARGE SCALE GENOMIC DNA]</scope>
    <source>
        <strain evidence="2">cv. Yunnan</strain>
        <tissue evidence="1">Leaves</tissue>
    </source>
</reference>